<gene>
    <name evidence="2" type="ORF">GCM10011403_11570</name>
</gene>
<keyword evidence="3" id="KW-1185">Reference proteome</keyword>
<feature type="chain" id="PRO_5038069690" evidence="1">
    <location>
        <begin position="21"/>
        <end position="134"/>
    </location>
</feature>
<evidence type="ECO:0000313" key="3">
    <source>
        <dbReference type="Proteomes" id="UP000627715"/>
    </source>
</evidence>
<protein>
    <submittedName>
        <fullName evidence="2">Uncharacterized protein</fullName>
    </submittedName>
</protein>
<accession>A0A917GTQ3</accession>
<reference evidence="2" key="2">
    <citation type="submission" date="2020-09" db="EMBL/GenBank/DDBJ databases">
        <authorList>
            <person name="Sun Q."/>
            <person name="Zhou Y."/>
        </authorList>
    </citation>
    <scope>NUCLEOTIDE SEQUENCE</scope>
    <source>
        <strain evidence="2">CGMCC 1.15425</strain>
    </source>
</reference>
<keyword evidence="1" id="KW-0732">Signal</keyword>
<sequence>MKCMRYMALLICLSINYANAQSTIETASIVAVSPIQYSGNAMSVKVVLSTPVTCGSVSSDTVWHSAGSLNSNDAQAAAIALYTSLVNAAQKGLMIEVDTSRLSYSTSYSSALGCMANIHVSNTALNSAFTIYYQ</sequence>
<evidence type="ECO:0000313" key="2">
    <source>
        <dbReference type="EMBL" id="GGG56113.1"/>
    </source>
</evidence>
<organism evidence="2 3">
    <name type="scientific">Pseudohongiella nitratireducens</name>
    <dbReference type="NCBI Taxonomy" id="1768907"/>
    <lineage>
        <taxon>Bacteria</taxon>
        <taxon>Pseudomonadati</taxon>
        <taxon>Pseudomonadota</taxon>
        <taxon>Gammaproteobacteria</taxon>
        <taxon>Pseudomonadales</taxon>
        <taxon>Pseudohongiellaceae</taxon>
        <taxon>Pseudohongiella</taxon>
    </lineage>
</organism>
<evidence type="ECO:0000256" key="1">
    <source>
        <dbReference type="SAM" id="SignalP"/>
    </source>
</evidence>
<dbReference type="EMBL" id="BMIY01000005">
    <property type="protein sequence ID" value="GGG56113.1"/>
    <property type="molecule type" value="Genomic_DNA"/>
</dbReference>
<comment type="caution">
    <text evidence="2">The sequence shown here is derived from an EMBL/GenBank/DDBJ whole genome shotgun (WGS) entry which is preliminary data.</text>
</comment>
<feature type="signal peptide" evidence="1">
    <location>
        <begin position="1"/>
        <end position="20"/>
    </location>
</feature>
<name>A0A917GTQ3_9GAMM</name>
<proteinExistence type="predicted"/>
<reference evidence="2" key="1">
    <citation type="journal article" date="2014" name="Int. J. Syst. Evol. Microbiol.">
        <title>Complete genome sequence of Corynebacterium casei LMG S-19264T (=DSM 44701T), isolated from a smear-ripened cheese.</title>
        <authorList>
            <consortium name="US DOE Joint Genome Institute (JGI-PGF)"/>
            <person name="Walter F."/>
            <person name="Albersmeier A."/>
            <person name="Kalinowski J."/>
            <person name="Ruckert C."/>
        </authorList>
    </citation>
    <scope>NUCLEOTIDE SEQUENCE</scope>
    <source>
        <strain evidence="2">CGMCC 1.15425</strain>
    </source>
</reference>
<dbReference type="AlphaFoldDB" id="A0A917GTQ3"/>
<dbReference type="Proteomes" id="UP000627715">
    <property type="component" value="Unassembled WGS sequence"/>
</dbReference>
<dbReference type="RefSeq" id="WP_232790087.1">
    <property type="nucleotide sequence ID" value="NZ_LWHM01000034.1"/>
</dbReference>